<dbReference type="AlphaFoldDB" id="A0A330GHI7"/>
<evidence type="ECO:0000259" key="1">
    <source>
        <dbReference type="Pfam" id="PF04965"/>
    </source>
</evidence>
<dbReference type="InterPro" id="IPR017737">
    <property type="entry name" value="TssE1-like"/>
</dbReference>
<proteinExistence type="predicted"/>
<reference evidence="2 3" key="1">
    <citation type="submission" date="2018-06" db="EMBL/GenBank/DDBJ databases">
        <title>ACT-28, a chromosomally-encoded AmpC with carbapenemase activity from Enterobacter kobei.</title>
        <authorList>
            <person name="Jousset A.B."/>
            <person name="Oueslati S."/>
            <person name="Bernabeu S."/>
            <person name="Takissian J."/>
            <person name="Creton E."/>
            <person name="Vogel A."/>
            <person name="Cotellon G."/>
            <person name="Bonnin R.A."/>
            <person name="Dortet L."/>
            <person name="Naas T."/>
        </authorList>
    </citation>
    <scope>NUCLEOTIDE SEQUENCE [LARGE SCALE GENOMIC DNA]</scope>
    <source>
        <strain evidence="2 3">99B3</strain>
    </source>
</reference>
<dbReference type="InterPro" id="IPR007048">
    <property type="entry name" value="IraD/Gp25-like"/>
</dbReference>
<dbReference type="Proteomes" id="UP000251576">
    <property type="component" value="Unassembled WGS sequence"/>
</dbReference>
<evidence type="ECO:0000313" key="3">
    <source>
        <dbReference type="Proteomes" id="UP000251576"/>
    </source>
</evidence>
<dbReference type="EMBL" id="QMDH01000010">
    <property type="protein sequence ID" value="RAZ68959.1"/>
    <property type="molecule type" value="Genomic_DNA"/>
</dbReference>
<dbReference type="RefSeq" id="WP_112780490.1">
    <property type="nucleotide sequence ID" value="NZ_CABMNQ010000010.1"/>
</dbReference>
<evidence type="ECO:0000313" key="2">
    <source>
        <dbReference type="EMBL" id="RAZ68959.1"/>
    </source>
</evidence>
<gene>
    <name evidence="2" type="primary">tssE</name>
    <name evidence="2" type="ORF">DP202_07710</name>
</gene>
<dbReference type="NCBIfam" id="TIGR03357">
    <property type="entry name" value="VI_zyme"/>
    <property type="match status" value="1"/>
</dbReference>
<protein>
    <submittedName>
        <fullName evidence="2">Type VI secretion system baseplate subunit TssE</fullName>
    </submittedName>
</protein>
<sequence length="142" mass="16003">MSALTAWRRSRSASLFERIEECNAARSEDEPDDLVASLKRNLQAILNTRSGSAQSCPELGIVDFNDATGSSVEVYSAMCRAIKGCIEDYEPRISRAEIIAQPNEADPLTLYFLVKAYVSFEDRESIINFNLRIDGNHKYKFE</sequence>
<name>A0A330GHI7_ENTCL</name>
<comment type="caution">
    <text evidence="2">The sequence shown here is derived from an EMBL/GenBank/DDBJ whole genome shotgun (WGS) entry which is preliminary data.</text>
</comment>
<accession>A0A330GHI7</accession>
<dbReference type="PANTHER" id="PTHR38595:SF2">
    <property type="entry name" value="TYPE VI SECRETION SYSTEM BASEPLATE SUBUNIT TSSE"/>
    <property type="match status" value="1"/>
</dbReference>
<dbReference type="SUPFAM" id="SSF160719">
    <property type="entry name" value="gpW/gp25-like"/>
    <property type="match status" value="1"/>
</dbReference>
<feature type="domain" description="IraD/Gp25-like" evidence="1">
    <location>
        <begin position="33"/>
        <end position="119"/>
    </location>
</feature>
<dbReference type="InterPro" id="IPR053176">
    <property type="entry name" value="T6SS_TssE1-like"/>
</dbReference>
<dbReference type="Pfam" id="PF04965">
    <property type="entry name" value="GPW_gp25"/>
    <property type="match status" value="1"/>
</dbReference>
<organism evidence="2 3">
    <name type="scientific">Enterobacter cloacae</name>
    <dbReference type="NCBI Taxonomy" id="550"/>
    <lineage>
        <taxon>Bacteria</taxon>
        <taxon>Pseudomonadati</taxon>
        <taxon>Pseudomonadota</taxon>
        <taxon>Gammaproteobacteria</taxon>
        <taxon>Enterobacterales</taxon>
        <taxon>Enterobacteriaceae</taxon>
        <taxon>Enterobacter</taxon>
        <taxon>Enterobacter cloacae complex</taxon>
    </lineage>
</organism>
<dbReference type="Gene3D" id="3.10.450.40">
    <property type="match status" value="1"/>
</dbReference>
<dbReference type="PANTHER" id="PTHR38595">
    <property type="entry name" value="CYTOPLASMIC PROTEIN-RELATED"/>
    <property type="match status" value="1"/>
</dbReference>